<dbReference type="AlphaFoldDB" id="X0TL65"/>
<dbReference type="Gene3D" id="3.40.50.300">
    <property type="entry name" value="P-loop containing nucleotide triphosphate hydrolases"/>
    <property type="match status" value="1"/>
</dbReference>
<organism evidence="4">
    <name type="scientific">marine sediment metagenome</name>
    <dbReference type="NCBI Taxonomy" id="412755"/>
    <lineage>
        <taxon>unclassified sequences</taxon>
        <taxon>metagenomes</taxon>
        <taxon>ecological metagenomes</taxon>
    </lineage>
</organism>
<dbReference type="PANTHER" id="PTHR42734:SF5">
    <property type="entry name" value="IRON TRANSPORT SYSTEM ATP-BINDING PROTEIN HI_0361-RELATED"/>
    <property type="match status" value="1"/>
</dbReference>
<dbReference type="PROSITE" id="PS00211">
    <property type="entry name" value="ABC_TRANSPORTER_1"/>
    <property type="match status" value="1"/>
</dbReference>
<dbReference type="CDD" id="cd03235">
    <property type="entry name" value="ABC_Metallic_Cations"/>
    <property type="match status" value="1"/>
</dbReference>
<protein>
    <recommendedName>
        <fullName evidence="3">ABC transporter domain-containing protein</fullName>
    </recommendedName>
</protein>
<evidence type="ECO:0000256" key="2">
    <source>
        <dbReference type="ARBA" id="ARBA00022448"/>
    </source>
</evidence>
<comment type="similarity">
    <text evidence="1">Belongs to the ABC transporter superfamily.</text>
</comment>
<feature type="domain" description="ABC transporter" evidence="3">
    <location>
        <begin position="6"/>
        <end position="96"/>
    </location>
</feature>
<name>X0TL65_9ZZZZ</name>
<gene>
    <name evidence="4" type="ORF">S01H1_13563</name>
</gene>
<keyword evidence="2" id="KW-0813">Transport</keyword>
<evidence type="ECO:0000256" key="1">
    <source>
        <dbReference type="ARBA" id="ARBA00005417"/>
    </source>
</evidence>
<dbReference type="InterPro" id="IPR027417">
    <property type="entry name" value="P-loop_NTPase"/>
</dbReference>
<evidence type="ECO:0000313" key="4">
    <source>
        <dbReference type="EMBL" id="GAF76845.1"/>
    </source>
</evidence>
<dbReference type="InterPro" id="IPR003439">
    <property type="entry name" value="ABC_transporter-like_ATP-bd"/>
</dbReference>
<comment type="caution">
    <text evidence="4">The sequence shown here is derived from an EMBL/GenBank/DDBJ whole genome shotgun (WGS) entry which is preliminary data.</text>
</comment>
<dbReference type="EMBL" id="BARS01007002">
    <property type="protein sequence ID" value="GAF76845.1"/>
    <property type="molecule type" value="Genomic_DNA"/>
</dbReference>
<dbReference type="InterPro" id="IPR050153">
    <property type="entry name" value="Metal_Ion_Import_ABC"/>
</dbReference>
<accession>X0TL65</accession>
<feature type="non-terminal residue" evidence="4">
    <location>
        <position position="1"/>
    </location>
</feature>
<dbReference type="Pfam" id="PF00005">
    <property type="entry name" value="ABC_tran"/>
    <property type="match status" value="1"/>
</dbReference>
<dbReference type="GO" id="GO:0016887">
    <property type="term" value="F:ATP hydrolysis activity"/>
    <property type="evidence" value="ECO:0007669"/>
    <property type="project" value="InterPro"/>
</dbReference>
<sequence length="190" mass="21101">DCHICIAYVPQRSQIDWSFPVTVEDVVMMGRVGQIGLFRWPRKRDREIVRHSLDRVGISHLAKKQIGELSGGQQQRVFIARAVAQGADLLLLDEPFSGLDIPSHDAILEILESLHDEGVTVMVATHDLNLASERFDQVMLLNRQIIAFGPGSSILTTENLVSAYGGHMHVLGEEEEGIVVTDTCCDEEGW</sequence>
<dbReference type="PANTHER" id="PTHR42734">
    <property type="entry name" value="METAL TRANSPORT SYSTEM ATP-BINDING PROTEIN TM_0124-RELATED"/>
    <property type="match status" value="1"/>
</dbReference>
<dbReference type="SUPFAM" id="SSF52540">
    <property type="entry name" value="P-loop containing nucleoside triphosphate hydrolases"/>
    <property type="match status" value="1"/>
</dbReference>
<proteinExistence type="inferred from homology"/>
<dbReference type="GO" id="GO:0005524">
    <property type="term" value="F:ATP binding"/>
    <property type="evidence" value="ECO:0007669"/>
    <property type="project" value="InterPro"/>
</dbReference>
<reference evidence="4" key="1">
    <citation type="journal article" date="2014" name="Front. Microbiol.">
        <title>High frequency of phylogenetically diverse reductive dehalogenase-homologous genes in deep subseafloor sedimentary metagenomes.</title>
        <authorList>
            <person name="Kawai M."/>
            <person name="Futagami T."/>
            <person name="Toyoda A."/>
            <person name="Takaki Y."/>
            <person name="Nishi S."/>
            <person name="Hori S."/>
            <person name="Arai W."/>
            <person name="Tsubouchi T."/>
            <person name="Morono Y."/>
            <person name="Uchiyama I."/>
            <person name="Ito T."/>
            <person name="Fujiyama A."/>
            <person name="Inagaki F."/>
            <person name="Takami H."/>
        </authorList>
    </citation>
    <scope>NUCLEOTIDE SEQUENCE</scope>
    <source>
        <strain evidence="4">Expedition CK06-06</strain>
    </source>
</reference>
<evidence type="ECO:0000259" key="3">
    <source>
        <dbReference type="Pfam" id="PF00005"/>
    </source>
</evidence>
<dbReference type="InterPro" id="IPR017871">
    <property type="entry name" value="ABC_transporter-like_CS"/>
</dbReference>